<feature type="transmembrane region" description="Helical" evidence="2">
    <location>
        <begin position="32"/>
        <end position="55"/>
    </location>
</feature>
<reference evidence="3 4" key="1">
    <citation type="submission" date="2020-02" db="EMBL/GenBank/DDBJ databases">
        <authorList>
            <person name="Ferguson B K."/>
        </authorList>
    </citation>
    <scope>NUCLEOTIDE SEQUENCE [LARGE SCALE GENOMIC DNA]</scope>
</reference>
<gene>
    <name evidence="3" type="ORF">TBRA_LOCUS647</name>
</gene>
<proteinExistence type="predicted"/>
<keyword evidence="2" id="KW-0812">Transmembrane</keyword>
<protein>
    <submittedName>
        <fullName evidence="3">Uncharacterized protein</fullName>
    </submittedName>
</protein>
<keyword evidence="2" id="KW-0472">Membrane</keyword>
<dbReference type="EMBL" id="CADCXV010000148">
    <property type="protein sequence ID" value="CAB0028480.1"/>
    <property type="molecule type" value="Genomic_DNA"/>
</dbReference>
<evidence type="ECO:0000313" key="3">
    <source>
        <dbReference type="EMBL" id="CAB0028480.1"/>
    </source>
</evidence>
<sequence>MNWPRPRIRPSNRSIQLVLQGPGRKFRGRRELGILSLQCKGATIIFPVLAFTIVYGDVRGVGSGPSSIRLGPPGFSTERLPLRAPQPVAHGCRTCRESHAPLCSPPRCEASTHTSARCSHRQLGNAGKHRAE</sequence>
<evidence type="ECO:0000256" key="2">
    <source>
        <dbReference type="SAM" id="Phobius"/>
    </source>
</evidence>
<evidence type="ECO:0000313" key="4">
    <source>
        <dbReference type="Proteomes" id="UP000479190"/>
    </source>
</evidence>
<name>A0A6H5HXS2_9HYME</name>
<evidence type="ECO:0000256" key="1">
    <source>
        <dbReference type="SAM" id="MobiDB-lite"/>
    </source>
</evidence>
<keyword evidence="2" id="KW-1133">Transmembrane helix</keyword>
<feature type="region of interest" description="Disordered" evidence="1">
    <location>
        <begin position="103"/>
        <end position="132"/>
    </location>
</feature>
<accession>A0A6H5HXS2</accession>
<dbReference type="AlphaFoldDB" id="A0A6H5HXS2"/>
<dbReference type="Proteomes" id="UP000479190">
    <property type="component" value="Unassembled WGS sequence"/>
</dbReference>
<keyword evidence="4" id="KW-1185">Reference proteome</keyword>
<organism evidence="3 4">
    <name type="scientific">Trichogramma brassicae</name>
    <dbReference type="NCBI Taxonomy" id="86971"/>
    <lineage>
        <taxon>Eukaryota</taxon>
        <taxon>Metazoa</taxon>
        <taxon>Ecdysozoa</taxon>
        <taxon>Arthropoda</taxon>
        <taxon>Hexapoda</taxon>
        <taxon>Insecta</taxon>
        <taxon>Pterygota</taxon>
        <taxon>Neoptera</taxon>
        <taxon>Endopterygota</taxon>
        <taxon>Hymenoptera</taxon>
        <taxon>Apocrita</taxon>
        <taxon>Proctotrupomorpha</taxon>
        <taxon>Chalcidoidea</taxon>
        <taxon>Trichogrammatidae</taxon>
        <taxon>Trichogramma</taxon>
    </lineage>
</organism>